<dbReference type="InterPro" id="IPR023186">
    <property type="entry name" value="IUNH"/>
</dbReference>
<evidence type="ECO:0000313" key="6">
    <source>
        <dbReference type="Proteomes" id="UP001204621"/>
    </source>
</evidence>
<keyword evidence="1 5" id="KW-0378">Hydrolase</keyword>
<dbReference type="InterPro" id="IPR036452">
    <property type="entry name" value="Ribo_hydro-like"/>
</dbReference>
<accession>A0ABT2CS81</accession>
<dbReference type="Pfam" id="PF01156">
    <property type="entry name" value="IU_nuc_hydro"/>
    <property type="match status" value="1"/>
</dbReference>
<dbReference type="GO" id="GO:0016787">
    <property type="term" value="F:hydrolase activity"/>
    <property type="evidence" value="ECO:0007669"/>
    <property type="project" value="UniProtKB-KW"/>
</dbReference>
<sequence length="312" mass="33501">MKRRGFLGSVAALPLAPALGAPAGWIDQRASARVIVDNDFAGDPDGLVALAHQALSPKAHTLLVTTSALDPKLAGMAGLDPGQSAAAGARLARELLRRLALRHAPAVAAGGEDQAAARAIVAEAMRDDPLPLFLTCGGPLTNVAAALKLNPEIARRMTLVWIGGSSASEGGAEYNLATDLAAARYVFEESQLPVWQVPAEEYRRFQVSVAELTDIFCSLSPVSQWLYDQYRHLPPFVQLGGTITFGDSPLVSLTAFDTAANPYTVRTARRILDDCRNGDEIAGRRVRMFHSLDPRLNFADFIALLRLHARRS</sequence>
<dbReference type="PANTHER" id="PTHR12304">
    <property type="entry name" value="INOSINE-URIDINE PREFERRING NUCLEOSIDE HYDROLASE"/>
    <property type="match status" value="1"/>
</dbReference>
<keyword evidence="6" id="KW-1185">Reference proteome</keyword>
<dbReference type="SUPFAM" id="SSF53590">
    <property type="entry name" value="Nucleoside hydrolase"/>
    <property type="match status" value="1"/>
</dbReference>
<evidence type="ECO:0000256" key="1">
    <source>
        <dbReference type="ARBA" id="ARBA00022801"/>
    </source>
</evidence>
<evidence type="ECO:0000256" key="3">
    <source>
        <dbReference type="SAM" id="SignalP"/>
    </source>
</evidence>
<protein>
    <submittedName>
        <fullName evidence="5">Nucleoside hydrolase</fullName>
    </submittedName>
</protein>
<dbReference type="Gene3D" id="3.90.245.10">
    <property type="entry name" value="Ribonucleoside hydrolase-like"/>
    <property type="match status" value="1"/>
</dbReference>
<evidence type="ECO:0000256" key="2">
    <source>
        <dbReference type="ARBA" id="ARBA00023295"/>
    </source>
</evidence>
<keyword evidence="3" id="KW-0732">Signal</keyword>
<evidence type="ECO:0000313" key="5">
    <source>
        <dbReference type="EMBL" id="MCS0656817.1"/>
    </source>
</evidence>
<dbReference type="RefSeq" id="WP_258809993.1">
    <property type="nucleotide sequence ID" value="NZ_JANUGU010000001.1"/>
</dbReference>
<feature type="chain" id="PRO_5047332858" evidence="3">
    <location>
        <begin position="24"/>
        <end position="312"/>
    </location>
</feature>
<keyword evidence="2" id="KW-0326">Glycosidase</keyword>
<proteinExistence type="predicted"/>
<gene>
    <name evidence="5" type="ORF">NX778_01925</name>
</gene>
<dbReference type="InterPro" id="IPR001910">
    <property type="entry name" value="Inosine/uridine_hydrolase_dom"/>
</dbReference>
<dbReference type="PANTHER" id="PTHR12304:SF4">
    <property type="entry name" value="URIDINE NUCLEOSIDASE"/>
    <property type="match status" value="1"/>
</dbReference>
<organism evidence="5 6">
    <name type="scientific">Massilia terrae</name>
    <dbReference type="NCBI Taxonomy" id="1811224"/>
    <lineage>
        <taxon>Bacteria</taxon>
        <taxon>Pseudomonadati</taxon>
        <taxon>Pseudomonadota</taxon>
        <taxon>Betaproteobacteria</taxon>
        <taxon>Burkholderiales</taxon>
        <taxon>Oxalobacteraceae</taxon>
        <taxon>Telluria group</taxon>
        <taxon>Massilia</taxon>
    </lineage>
</organism>
<reference evidence="5 6" key="1">
    <citation type="submission" date="2022-08" db="EMBL/GenBank/DDBJ databases">
        <title>Reclassification of Massilia species as members of the genera Telluria, Duganella, Pseudoduganella, Mokoshia gen. nov. and Zemynaea gen. nov. using orthogonal and non-orthogonal genome-based approaches.</title>
        <authorList>
            <person name="Bowman J.P."/>
        </authorList>
    </citation>
    <scope>NUCLEOTIDE SEQUENCE [LARGE SCALE GENOMIC DNA]</scope>
    <source>
        <strain evidence="5 6">JCM 31606</strain>
    </source>
</reference>
<feature type="signal peptide" evidence="3">
    <location>
        <begin position="1"/>
        <end position="23"/>
    </location>
</feature>
<feature type="domain" description="Inosine/uridine-preferring nucleoside hydrolase" evidence="4">
    <location>
        <begin position="103"/>
        <end position="214"/>
    </location>
</feature>
<name>A0ABT2CS81_9BURK</name>
<evidence type="ECO:0000259" key="4">
    <source>
        <dbReference type="Pfam" id="PF01156"/>
    </source>
</evidence>
<comment type="caution">
    <text evidence="5">The sequence shown here is derived from an EMBL/GenBank/DDBJ whole genome shotgun (WGS) entry which is preliminary data.</text>
</comment>
<dbReference type="Proteomes" id="UP001204621">
    <property type="component" value="Unassembled WGS sequence"/>
</dbReference>
<dbReference type="EMBL" id="JANUGU010000001">
    <property type="protein sequence ID" value="MCS0656817.1"/>
    <property type="molecule type" value="Genomic_DNA"/>
</dbReference>